<feature type="transmembrane region" description="Helical" evidence="9">
    <location>
        <begin position="123"/>
        <end position="141"/>
    </location>
</feature>
<dbReference type="InterPro" id="IPR045378">
    <property type="entry name" value="LNT_N"/>
</dbReference>
<dbReference type="InterPro" id="IPR004563">
    <property type="entry name" value="Apolipo_AcylTrfase"/>
</dbReference>
<feature type="transmembrane region" description="Helical" evidence="9">
    <location>
        <begin position="92"/>
        <end position="111"/>
    </location>
</feature>
<evidence type="ECO:0000259" key="10">
    <source>
        <dbReference type="PROSITE" id="PS50263"/>
    </source>
</evidence>
<keyword evidence="12" id="KW-1185">Reference proteome</keyword>
<evidence type="ECO:0000256" key="8">
    <source>
        <dbReference type="ARBA" id="ARBA00023315"/>
    </source>
</evidence>
<keyword evidence="7 9" id="KW-0472">Membrane</keyword>
<feature type="domain" description="CN hydrolase" evidence="10">
    <location>
        <begin position="241"/>
        <end position="509"/>
    </location>
</feature>
<accession>A0A383U1W8</accession>
<evidence type="ECO:0000256" key="9">
    <source>
        <dbReference type="HAMAP-Rule" id="MF_01148"/>
    </source>
</evidence>
<dbReference type="Pfam" id="PF00795">
    <property type="entry name" value="CN_hydrolase"/>
    <property type="match status" value="1"/>
</dbReference>
<comment type="subcellular location">
    <subcellularLocation>
        <location evidence="1 9">Cell membrane</location>
        <topology evidence="1 9">Multi-pass membrane protein</topology>
    </subcellularLocation>
</comment>
<dbReference type="InterPro" id="IPR036526">
    <property type="entry name" value="C-N_Hydrolase_sf"/>
</dbReference>
<evidence type="ECO:0000313" key="11">
    <source>
        <dbReference type="EMBL" id="SZD73922.1"/>
    </source>
</evidence>
<dbReference type="PANTHER" id="PTHR38686">
    <property type="entry name" value="APOLIPOPROTEIN N-ACYLTRANSFERASE"/>
    <property type="match status" value="1"/>
</dbReference>
<dbReference type="OrthoDB" id="9804277at2"/>
<feature type="transmembrane region" description="Helical" evidence="9">
    <location>
        <begin position="200"/>
        <end position="222"/>
    </location>
</feature>
<dbReference type="AlphaFoldDB" id="A0A383U1W8"/>
<dbReference type="GO" id="GO:0005886">
    <property type="term" value="C:plasma membrane"/>
    <property type="evidence" value="ECO:0007669"/>
    <property type="project" value="UniProtKB-SubCell"/>
</dbReference>
<proteinExistence type="inferred from homology"/>
<evidence type="ECO:0000256" key="1">
    <source>
        <dbReference type="ARBA" id="ARBA00004651"/>
    </source>
</evidence>
<comment type="catalytic activity">
    <reaction evidence="9">
        <text>N-terminal S-1,2-diacyl-sn-glyceryl-L-cysteinyl-[lipoprotein] + a glycerophospholipid = N-acyl-S-1,2-diacyl-sn-glyceryl-L-cysteinyl-[lipoprotein] + a 2-acyl-sn-glycero-3-phospholipid + H(+)</text>
        <dbReference type="Rhea" id="RHEA:48228"/>
        <dbReference type="Rhea" id="RHEA-COMP:14681"/>
        <dbReference type="Rhea" id="RHEA-COMP:14684"/>
        <dbReference type="ChEBI" id="CHEBI:15378"/>
        <dbReference type="ChEBI" id="CHEBI:136912"/>
        <dbReference type="ChEBI" id="CHEBI:140656"/>
        <dbReference type="ChEBI" id="CHEBI:140657"/>
        <dbReference type="ChEBI" id="CHEBI:140660"/>
        <dbReference type="EC" id="2.3.1.269"/>
    </reaction>
</comment>
<evidence type="ECO:0000256" key="3">
    <source>
        <dbReference type="ARBA" id="ARBA00022475"/>
    </source>
</evidence>
<dbReference type="UniPathway" id="UPA00666"/>
<evidence type="ECO:0000256" key="4">
    <source>
        <dbReference type="ARBA" id="ARBA00022679"/>
    </source>
</evidence>
<keyword evidence="3 9" id="KW-1003">Cell membrane</keyword>
<feature type="transmembrane region" description="Helical" evidence="9">
    <location>
        <begin position="53"/>
        <end position="72"/>
    </location>
</feature>
<evidence type="ECO:0000313" key="12">
    <source>
        <dbReference type="Proteomes" id="UP000262142"/>
    </source>
</evidence>
<keyword evidence="8 9" id="KW-0012">Acyltransferase</keyword>
<keyword evidence="5 9" id="KW-0812">Transmembrane</keyword>
<comment type="similarity">
    <text evidence="2 9">Belongs to the CN hydrolase family. Apolipoprotein N-acyltransferase subfamily.</text>
</comment>
<comment type="pathway">
    <text evidence="9">Protein modification; lipoprotein biosynthesis (N-acyl transfer).</text>
</comment>
<dbReference type="Gene3D" id="3.60.110.10">
    <property type="entry name" value="Carbon-nitrogen hydrolase"/>
    <property type="match status" value="1"/>
</dbReference>
<name>A0A383U1W8_9FLAO</name>
<dbReference type="NCBIfam" id="TIGR00546">
    <property type="entry name" value="lnt"/>
    <property type="match status" value="1"/>
</dbReference>
<keyword evidence="11" id="KW-0449">Lipoprotein</keyword>
<dbReference type="PROSITE" id="PS50263">
    <property type="entry name" value="CN_HYDROLASE"/>
    <property type="match status" value="1"/>
</dbReference>
<feature type="transmembrane region" description="Helical" evidence="9">
    <location>
        <begin position="6"/>
        <end position="32"/>
    </location>
</feature>
<dbReference type="EMBL" id="UNSC01000007">
    <property type="protein sequence ID" value="SZD73922.1"/>
    <property type="molecule type" value="Genomic_DNA"/>
</dbReference>
<evidence type="ECO:0000256" key="6">
    <source>
        <dbReference type="ARBA" id="ARBA00022989"/>
    </source>
</evidence>
<dbReference type="GO" id="GO:0042158">
    <property type="term" value="P:lipoprotein biosynthetic process"/>
    <property type="evidence" value="ECO:0007669"/>
    <property type="project" value="UniProtKB-UniRule"/>
</dbReference>
<sequence length="553" mass="63150">MYRAYLLSLISGLLFVVSWPTYGFPIFLFFSFVPLLLIEDQFSIIKEIKNKAWKIFTLSFIAFFIWNFFTYFWLSKAHPQENPTQAELGQAWFAFGFASVVNTLLMSLAFLYYHKIRQRHGNFYGYLFFICAWFGLEKMHLNWDFAWPWLNLGNGFATYHQWIQWYEYTGSFGGTFWVLCVNILIFLSLHFFLNHQRRRSLVFGLVSFLAIAFPLLISLLIYQNYKEKGAEEYVGLIQPKLNPYTEKYNLPEAEIVGQMISLMEKEDLKPASILITPETSFPGKGSIDYDAIAQNLGVQMFEVFLSQNPQKVILAGVDMTKFHHQKNQPNERSIPLGNDVWANPSNAVLQIENGANEYPVYKKSKLVVGVELFPYSAFLKPLLGNVMLNFGGGVYSLTTQNSPEVFENSKNKAKIAPLVCYESIFGEFVSKFVKEGANLISVSTNDSWWGNSQGHRQLLAYAKLRAIENRRYVVRAANSGVSAIINQRGDIAHQLDYDSAGALAGKVKLNENNTYYSTFGDAIARVVLLFLGILLGYDLLYLIGKRLNHGKSK</sequence>
<dbReference type="PANTHER" id="PTHR38686:SF1">
    <property type="entry name" value="APOLIPOPROTEIN N-ACYLTRANSFERASE"/>
    <property type="match status" value="1"/>
</dbReference>
<feature type="transmembrane region" description="Helical" evidence="9">
    <location>
        <begin position="522"/>
        <end position="543"/>
    </location>
</feature>
<dbReference type="SUPFAM" id="SSF56317">
    <property type="entry name" value="Carbon-nitrogen hydrolase"/>
    <property type="match status" value="1"/>
</dbReference>
<dbReference type="Pfam" id="PF20154">
    <property type="entry name" value="LNT_N"/>
    <property type="match status" value="1"/>
</dbReference>
<organism evidence="11 12">
    <name type="scientific">Candidatus Ornithobacterium hominis</name>
    <dbReference type="NCBI Taxonomy" id="2497989"/>
    <lineage>
        <taxon>Bacteria</taxon>
        <taxon>Pseudomonadati</taxon>
        <taxon>Bacteroidota</taxon>
        <taxon>Flavobacteriia</taxon>
        <taxon>Flavobacteriales</taxon>
        <taxon>Weeksellaceae</taxon>
        <taxon>Ornithobacterium</taxon>
    </lineage>
</organism>
<comment type="function">
    <text evidence="9">Catalyzes the phospholipid dependent N-acylation of the N-terminal cysteine of apolipoprotein, the last step in lipoprotein maturation.</text>
</comment>
<dbReference type="EC" id="2.3.1.269" evidence="9"/>
<gene>
    <name evidence="9 11" type="primary">lnt</name>
    <name evidence="11" type="ORF">SAMEA104719789_01375</name>
</gene>
<dbReference type="CDD" id="cd07571">
    <property type="entry name" value="ALP_N-acyl_transferase"/>
    <property type="match status" value="1"/>
</dbReference>
<keyword evidence="6 9" id="KW-1133">Transmembrane helix</keyword>
<dbReference type="InterPro" id="IPR003010">
    <property type="entry name" value="C-N_Hydrolase"/>
</dbReference>
<dbReference type="Proteomes" id="UP000262142">
    <property type="component" value="Unassembled WGS sequence"/>
</dbReference>
<dbReference type="HAMAP" id="MF_01148">
    <property type="entry name" value="Lnt"/>
    <property type="match status" value="1"/>
</dbReference>
<feature type="transmembrane region" description="Helical" evidence="9">
    <location>
        <begin position="174"/>
        <end position="193"/>
    </location>
</feature>
<protein>
    <recommendedName>
        <fullName evidence="9">Apolipoprotein N-acyltransferase</fullName>
        <shortName evidence="9">ALP N-acyltransferase</shortName>
        <ecNumber evidence="9">2.3.1.269</ecNumber>
    </recommendedName>
</protein>
<keyword evidence="4 9" id="KW-0808">Transferase</keyword>
<reference evidence="11 12" key="1">
    <citation type="submission" date="2018-09" db="EMBL/GenBank/DDBJ databases">
        <authorList>
            <consortium name="Pathogen Informatics"/>
        </authorList>
    </citation>
    <scope>NUCLEOTIDE SEQUENCE [LARGE SCALE GENOMIC DNA]</scope>
    <source>
        <strain evidence="11 12">OH-22767</strain>
    </source>
</reference>
<evidence type="ECO:0000256" key="7">
    <source>
        <dbReference type="ARBA" id="ARBA00023136"/>
    </source>
</evidence>
<evidence type="ECO:0000256" key="5">
    <source>
        <dbReference type="ARBA" id="ARBA00022692"/>
    </source>
</evidence>
<evidence type="ECO:0000256" key="2">
    <source>
        <dbReference type="ARBA" id="ARBA00010065"/>
    </source>
</evidence>
<dbReference type="GO" id="GO:0016410">
    <property type="term" value="F:N-acyltransferase activity"/>
    <property type="evidence" value="ECO:0007669"/>
    <property type="project" value="UniProtKB-UniRule"/>
</dbReference>
<dbReference type="RefSeq" id="WP_119059601.1">
    <property type="nucleotide sequence ID" value="NZ_UNSC01000007.1"/>
</dbReference>